<proteinExistence type="predicted"/>
<dbReference type="InterPro" id="IPR046216">
    <property type="entry name" value="DUF6249"/>
</dbReference>
<evidence type="ECO:0000313" key="4">
    <source>
        <dbReference type="EMBL" id="MBE8716119.1"/>
    </source>
</evidence>
<comment type="caution">
    <text evidence="4">The sequence shown here is derived from an EMBL/GenBank/DDBJ whole genome shotgun (WGS) entry which is preliminary data.</text>
</comment>
<feature type="signal peptide" evidence="2">
    <location>
        <begin position="1"/>
        <end position="24"/>
    </location>
</feature>
<dbReference type="AlphaFoldDB" id="A0A928V4S4"/>
<keyword evidence="1" id="KW-0472">Membrane</keyword>
<gene>
    <name evidence="4" type="ORF">C4F51_02845</name>
</gene>
<evidence type="ECO:0000256" key="2">
    <source>
        <dbReference type="SAM" id="SignalP"/>
    </source>
</evidence>
<name>A0A928V4S4_9GAMM</name>
<feature type="transmembrane region" description="Helical" evidence="1">
    <location>
        <begin position="142"/>
        <end position="160"/>
    </location>
</feature>
<feature type="transmembrane region" description="Helical" evidence="1">
    <location>
        <begin position="166"/>
        <end position="185"/>
    </location>
</feature>
<reference evidence="4" key="1">
    <citation type="submission" date="2018-07" db="EMBL/GenBank/DDBJ databases">
        <title>Genome assembly of strain Ka43.</title>
        <authorList>
            <person name="Kukolya J."/>
            <person name="Nagy I."/>
            <person name="Horvath B."/>
            <person name="Toth A."/>
        </authorList>
    </citation>
    <scope>NUCLEOTIDE SEQUENCE</scope>
    <source>
        <strain evidence="4">KB43</strain>
    </source>
</reference>
<evidence type="ECO:0000313" key="5">
    <source>
        <dbReference type="Proteomes" id="UP000652567"/>
    </source>
</evidence>
<organism evidence="4 5">
    <name type="scientific">Cellvibrio polysaccharolyticus</name>
    <dbReference type="NCBI Taxonomy" id="2082724"/>
    <lineage>
        <taxon>Bacteria</taxon>
        <taxon>Pseudomonadati</taxon>
        <taxon>Pseudomonadota</taxon>
        <taxon>Gammaproteobacteria</taxon>
        <taxon>Cellvibrionales</taxon>
        <taxon>Cellvibrionaceae</taxon>
        <taxon>Cellvibrio</taxon>
    </lineage>
</organism>
<keyword evidence="1" id="KW-1133">Transmembrane helix</keyword>
<feature type="domain" description="DUF6249" evidence="3">
    <location>
        <begin position="77"/>
        <end position="183"/>
    </location>
</feature>
<keyword evidence="5" id="KW-1185">Reference proteome</keyword>
<evidence type="ECO:0000259" key="3">
    <source>
        <dbReference type="Pfam" id="PF19762"/>
    </source>
</evidence>
<dbReference type="Proteomes" id="UP000652567">
    <property type="component" value="Unassembled WGS sequence"/>
</dbReference>
<keyword evidence="2" id="KW-0732">Signal</keyword>
<accession>A0A928V4S4</accession>
<feature type="transmembrane region" description="Helical" evidence="1">
    <location>
        <begin position="73"/>
        <end position="96"/>
    </location>
</feature>
<dbReference type="Pfam" id="PF19762">
    <property type="entry name" value="DUF6249"/>
    <property type="match status" value="1"/>
</dbReference>
<keyword evidence="1" id="KW-0812">Transmembrane</keyword>
<evidence type="ECO:0000256" key="1">
    <source>
        <dbReference type="SAM" id="Phobius"/>
    </source>
</evidence>
<sequence length="200" mass="21477">MSSLAFRNLCGVILLLCMAMVAGASESVTIEVGQSSSEVAQPPVPESFRELDKFLDGFGNNNDGRAFLDGMALMIPILAVLLIFGGPLLLVILLALMHFRSRNRQAELQHASIARVVESGQPVPEDILRQSLQGTVHQGARGLRNIGLGLGLLAFLWMVFGPRAGAIGFLFIGIGLSQVAIWKFVDSRPSGANSFTSRDQ</sequence>
<dbReference type="RefSeq" id="WP_193906973.1">
    <property type="nucleotide sequence ID" value="NZ_PRDL01000001.1"/>
</dbReference>
<feature type="chain" id="PRO_5036805065" description="DUF6249 domain-containing protein" evidence="2">
    <location>
        <begin position="25"/>
        <end position="200"/>
    </location>
</feature>
<dbReference type="EMBL" id="PRDL01000001">
    <property type="protein sequence ID" value="MBE8716119.1"/>
    <property type="molecule type" value="Genomic_DNA"/>
</dbReference>
<protein>
    <recommendedName>
        <fullName evidence="3">DUF6249 domain-containing protein</fullName>
    </recommendedName>
</protein>